<reference evidence="1 2" key="1">
    <citation type="submission" date="2024-01" db="EMBL/GenBank/DDBJ databases">
        <title>The genomes of 5 underutilized Papilionoideae crops provide insights into root nodulation and disease resistance.</title>
        <authorList>
            <person name="Yuan L."/>
        </authorList>
    </citation>
    <scope>NUCLEOTIDE SEQUENCE [LARGE SCALE GENOMIC DNA]</scope>
    <source>
        <strain evidence="1">LY-2023</strain>
        <tissue evidence="1">Leaf</tissue>
    </source>
</reference>
<dbReference type="EMBL" id="JAYKXN010000002">
    <property type="protein sequence ID" value="KAK7310457.1"/>
    <property type="molecule type" value="Genomic_DNA"/>
</dbReference>
<comment type="caution">
    <text evidence="1">The sequence shown here is derived from an EMBL/GenBank/DDBJ whole genome shotgun (WGS) entry which is preliminary data.</text>
</comment>
<dbReference type="Proteomes" id="UP001359559">
    <property type="component" value="Unassembled WGS sequence"/>
</dbReference>
<name>A0AAN9PUA6_CLITE</name>
<dbReference type="AlphaFoldDB" id="A0AAN9PUA6"/>
<evidence type="ECO:0000313" key="2">
    <source>
        <dbReference type="Proteomes" id="UP001359559"/>
    </source>
</evidence>
<proteinExistence type="predicted"/>
<evidence type="ECO:0000313" key="1">
    <source>
        <dbReference type="EMBL" id="KAK7310457.1"/>
    </source>
</evidence>
<organism evidence="1 2">
    <name type="scientific">Clitoria ternatea</name>
    <name type="common">Butterfly pea</name>
    <dbReference type="NCBI Taxonomy" id="43366"/>
    <lineage>
        <taxon>Eukaryota</taxon>
        <taxon>Viridiplantae</taxon>
        <taxon>Streptophyta</taxon>
        <taxon>Embryophyta</taxon>
        <taxon>Tracheophyta</taxon>
        <taxon>Spermatophyta</taxon>
        <taxon>Magnoliopsida</taxon>
        <taxon>eudicotyledons</taxon>
        <taxon>Gunneridae</taxon>
        <taxon>Pentapetalae</taxon>
        <taxon>rosids</taxon>
        <taxon>fabids</taxon>
        <taxon>Fabales</taxon>
        <taxon>Fabaceae</taxon>
        <taxon>Papilionoideae</taxon>
        <taxon>50 kb inversion clade</taxon>
        <taxon>NPAAA clade</taxon>
        <taxon>indigoferoid/millettioid clade</taxon>
        <taxon>Phaseoleae</taxon>
        <taxon>Clitoria</taxon>
    </lineage>
</organism>
<protein>
    <submittedName>
        <fullName evidence="1">Uncharacterized protein</fullName>
    </submittedName>
</protein>
<accession>A0AAN9PUA6</accession>
<keyword evidence="2" id="KW-1185">Reference proteome</keyword>
<sequence>MTISKRIQDKSKKKRVHGLEVAEKWKVASKIIFLMEVLKQEPEMLIPDQKGVLWYGMTQKVKDLMETPTTIAATTIPPLLLLFVVTAPSSTSPASEL</sequence>
<gene>
    <name evidence="1" type="ORF">RJT34_08003</name>
</gene>